<organism evidence="20 21">
    <name type="scientific">Populus alba x Populus x berolinensis</name>
    <dbReference type="NCBI Taxonomy" id="444605"/>
    <lineage>
        <taxon>Eukaryota</taxon>
        <taxon>Viridiplantae</taxon>
        <taxon>Streptophyta</taxon>
        <taxon>Embryophyta</taxon>
        <taxon>Tracheophyta</taxon>
        <taxon>Spermatophyta</taxon>
        <taxon>Magnoliopsida</taxon>
        <taxon>eudicotyledons</taxon>
        <taxon>Gunneridae</taxon>
        <taxon>Pentapetalae</taxon>
        <taxon>rosids</taxon>
        <taxon>fabids</taxon>
        <taxon>Malpighiales</taxon>
        <taxon>Salicaceae</taxon>
        <taxon>Saliceae</taxon>
        <taxon>Populus</taxon>
    </lineage>
</organism>
<dbReference type="GO" id="GO:0009617">
    <property type="term" value="P:response to bacterium"/>
    <property type="evidence" value="ECO:0007669"/>
    <property type="project" value="UniProtKB-ARBA"/>
</dbReference>
<evidence type="ECO:0000313" key="21">
    <source>
        <dbReference type="Proteomes" id="UP001164929"/>
    </source>
</evidence>
<keyword evidence="11" id="KW-0378">Hydrolase</keyword>
<evidence type="ECO:0000256" key="2">
    <source>
        <dbReference type="ARBA" id="ARBA00001968"/>
    </source>
</evidence>
<feature type="domain" description="UBC core" evidence="19">
    <location>
        <begin position="13"/>
        <end position="171"/>
    </location>
</feature>
<comment type="function">
    <text evidence="17">Ubiquitous transcription factor required for a diverse set of processes. It is a component of the CCR4 complex involved in the control of gene expression.</text>
</comment>
<comment type="subunit">
    <text evidence="6">Component of the CCR4-NOT complex, at least composed of CRR4 and CAF1 proteins.</text>
</comment>
<dbReference type="Gene3D" id="3.10.110.10">
    <property type="entry name" value="Ubiquitin Conjugating Enzyme"/>
    <property type="match status" value="1"/>
</dbReference>
<dbReference type="Pfam" id="PF00179">
    <property type="entry name" value="UQ_con"/>
    <property type="match status" value="1"/>
</dbReference>
<keyword evidence="15" id="KW-0804">Transcription</keyword>
<keyword evidence="12" id="KW-0269">Exonuclease</keyword>
<dbReference type="GO" id="GO:0000289">
    <property type="term" value="P:nuclear-transcribed mRNA poly(A) tail shortening"/>
    <property type="evidence" value="ECO:0007669"/>
    <property type="project" value="UniProtKB-ARBA"/>
</dbReference>
<keyword evidence="13" id="KW-0694">RNA-binding</keyword>
<evidence type="ECO:0000259" key="19">
    <source>
        <dbReference type="PROSITE" id="PS50127"/>
    </source>
</evidence>
<name>A0AAD6PUK6_9ROSI</name>
<sequence length="420" mass="47790">MTFGSGGSSVVVPRNFRLLEELERGEKGIGDGTVSYGMDDGDDIYMRSWTGTIIGPHNTVHEGRIYQLKLFCDKDYPEKPPSVRFHSRINMTCVSHETGVVEPKKFGLLANWQREYTMEDILTQLKKEMAVPHNRKLPPQRAKTVVIRSVWADNLEEEFKLIRSEIDRYPLISMDTEFPGIVVRPAAGDPYNRQSGPRAHYLSLKANVDLLNLIQIGLTIADEDGNLPDLGLKDVGFIWEFNFRDFDVARDAHAHDSVELLRRQGIDFEKNRDMGIDSVRFAELMMSSGLVLNHSVSWVTFHCAYDFGYLVKCMTQKMLPEELNEFFERVRVYFGDRVYDIKHIMRFCGNLHGGLDRVCKELGVDRVIGKSHQAGSDSLLTLHAYLKIKDKYFLNDKNDGGGGGGLDKYANVFYGLELFA</sequence>
<dbReference type="Proteomes" id="UP001164929">
    <property type="component" value="Chromosome 16"/>
</dbReference>
<dbReference type="CDD" id="cd23807">
    <property type="entry name" value="UEV_UBE2V"/>
    <property type="match status" value="1"/>
</dbReference>
<dbReference type="GO" id="GO:0004535">
    <property type="term" value="F:poly(A)-specific ribonuclease activity"/>
    <property type="evidence" value="ECO:0007669"/>
    <property type="project" value="UniProtKB-EC"/>
</dbReference>
<dbReference type="FunFam" id="3.10.110.10:FF:000019">
    <property type="entry name" value="Ubiquitin-conjugating enzyme E2 variant 1C"/>
    <property type="match status" value="1"/>
</dbReference>
<keyword evidence="9" id="KW-0540">Nuclease</keyword>
<dbReference type="InterPro" id="IPR039637">
    <property type="entry name" value="CNOT7/CNOT8/Pop2"/>
</dbReference>
<evidence type="ECO:0000256" key="6">
    <source>
        <dbReference type="ARBA" id="ARBA00011757"/>
    </source>
</evidence>
<dbReference type="InterPro" id="IPR006941">
    <property type="entry name" value="RNase_CAF1"/>
</dbReference>
<evidence type="ECO:0000256" key="1">
    <source>
        <dbReference type="ARBA" id="ARBA00001663"/>
    </source>
</evidence>
<dbReference type="InterPro" id="IPR000608">
    <property type="entry name" value="UBC"/>
</dbReference>
<dbReference type="EC" id="3.1.13.4" evidence="7"/>
<proteinExistence type="inferred from homology"/>
<keyword evidence="16" id="KW-0539">Nucleus</keyword>
<comment type="similarity">
    <text evidence="5">Belongs to the CAF1 family.</text>
</comment>
<dbReference type="AlphaFoldDB" id="A0AAD6PUK6"/>
<dbReference type="GO" id="GO:0006952">
    <property type="term" value="P:defense response"/>
    <property type="evidence" value="ECO:0007669"/>
    <property type="project" value="UniProtKB-ARBA"/>
</dbReference>
<dbReference type="Gene3D" id="3.30.420.10">
    <property type="entry name" value="Ribonuclease H-like superfamily/Ribonuclease H"/>
    <property type="match status" value="1"/>
</dbReference>
<dbReference type="InterPro" id="IPR016135">
    <property type="entry name" value="UBQ-conjugating_enzyme/RWD"/>
</dbReference>
<dbReference type="EMBL" id="JAQIZT010000016">
    <property type="protein sequence ID" value="KAJ6968377.1"/>
    <property type="molecule type" value="Genomic_DNA"/>
</dbReference>
<dbReference type="GO" id="GO:0046872">
    <property type="term" value="F:metal ion binding"/>
    <property type="evidence" value="ECO:0007669"/>
    <property type="project" value="UniProtKB-KW"/>
</dbReference>
<evidence type="ECO:0000256" key="17">
    <source>
        <dbReference type="ARBA" id="ARBA00025148"/>
    </source>
</evidence>
<dbReference type="GO" id="GO:0005737">
    <property type="term" value="C:cytoplasm"/>
    <property type="evidence" value="ECO:0007669"/>
    <property type="project" value="UniProtKB-SubCell"/>
</dbReference>
<gene>
    <name evidence="20" type="ORF">NC653_036364</name>
</gene>
<dbReference type="Pfam" id="PF04857">
    <property type="entry name" value="CAF1"/>
    <property type="match status" value="2"/>
</dbReference>
<keyword evidence="21" id="KW-1185">Reference proteome</keyword>
<comment type="subcellular location">
    <subcellularLocation>
        <location evidence="4">Cytoplasm</location>
    </subcellularLocation>
    <subcellularLocation>
        <location evidence="3">Nucleus</location>
    </subcellularLocation>
</comment>
<dbReference type="PROSITE" id="PS50127">
    <property type="entry name" value="UBC_2"/>
    <property type="match status" value="1"/>
</dbReference>
<keyword evidence="14" id="KW-0805">Transcription regulation</keyword>
<evidence type="ECO:0000256" key="18">
    <source>
        <dbReference type="ARBA" id="ARBA00065118"/>
    </source>
</evidence>
<comment type="cofactor">
    <cofactor evidence="2">
        <name>a divalent metal cation</name>
        <dbReference type="ChEBI" id="CHEBI:60240"/>
    </cofactor>
</comment>
<evidence type="ECO:0000256" key="4">
    <source>
        <dbReference type="ARBA" id="ARBA00004496"/>
    </source>
</evidence>
<dbReference type="GO" id="GO:0030014">
    <property type="term" value="C:CCR4-NOT complex"/>
    <property type="evidence" value="ECO:0007669"/>
    <property type="project" value="InterPro"/>
</dbReference>
<evidence type="ECO:0000256" key="7">
    <source>
        <dbReference type="ARBA" id="ARBA00012161"/>
    </source>
</evidence>
<dbReference type="GO" id="GO:0003723">
    <property type="term" value="F:RNA binding"/>
    <property type="evidence" value="ECO:0007669"/>
    <property type="project" value="UniProtKB-KW"/>
</dbReference>
<dbReference type="SUPFAM" id="SSF54495">
    <property type="entry name" value="UBC-like"/>
    <property type="match status" value="1"/>
</dbReference>
<evidence type="ECO:0000313" key="20">
    <source>
        <dbReference type="EMBL" id="KAJ6968377.1"/>
    </source>
</evidence>
<evidence type="ECO:0000256" key="13">
    <source>
        <dbReference type="ARBA" id="ARBA00022884"/>
    </source>
</evidence>
<keyword evidence="10" id="KW-0479">Metal-binding</keyword>
<evidence type="ECO:0000256" key="5">
    <source>
        <dbReference type="ARBA" id="ARBA00008372"/>
    </source>
</evidence>
<evidence type="ECO:0000256" key="12">
    <source>
        <dbReference type="ARBA" id="ARBA00022839"/>
    </source>
</evidence>
<accession>A0AAD6PUK6</accession>
<comment type="catalytic activity">
    <reaction evidence="1">
        <text>Exonucleolytic cleavage of poly(A) to 5'-AMP.</text>
        <dbReference type="EC" id="3.1.13.4"/>
    </reaction>
</comment>
<dbReference type="FunFam" id="3.30.420.10:FF:000027">
    <property type="entry name" value="Putative CCR4-associated factor 1 7"/>
    <property type="match status" value="1"/>
</dbReference>
<dbReference type="GO" id="GO:0005634">
    <property type="term" value="C:nucleus"/>
    <property type="evidence" value="ECO:0007669"/>
    <property type="project" value="UniProtKB-SubCell"/>
</dbReference>
<comment type="caution">
    <text evidence="20">The sequence shown here is derived from an EMBL/GenBank/DDBJ whole genome shotgun (WGS) entry which is preliminary data.</text>
</comment>
<evidence type="ECO:0000256" key="10">
    <source>
        <dbReference type="ARBA" id="ARBA00022723"/>
    </source>
</evidence>
<keyword evidence="8" id="KW-0963">Cytoplasm</keyword>
<dbReference type="PANTHER" id="PTHR10797">
    <property type="entry name" value="CCR4-NOT TRANSCRIPTION COMPLEX SUBUNIT"/>
    <property type="match status" value="1"/>
</dbReference>
<dbReference type="SUPFAM" id="SSF53098">
    <property type="entry name" value="Ribonuclease H-like"/>
    <property type="match status" value="1"/>
</dbReference>
<evidence type="ECO:0000256" key="8">
    <source>
        <dbReference type="ARBA" id="ARBA00022490"/>
    </source>
</evidence>
<protein>
    <recommendedName>
        <fullName evidence="7">poly(A)-specific ribonuclease</fullName>
        <ecNumber evidence="7">3.1.13.4</ecNumber>
    </recommendedName>
</protein>
<evidence type="ECO:0000256" key="9">
    <source>
        <dbReference type="ARBA" id="ARBA00022722"/>
    </source>
</evidence>
<evidence type="ECO:0000256" key="16">
    <source>
        <dbReference type="ARBA" id="ARBA00023242"/>
    </source>
</evidence>
<comment type="subunit">
    <text evidence="18">Heterodimer with UBC35 or UBC36.</text>
</comment>
<dbReference type="InterPro" id="IPR012337">
    <property type="entry name" value="RNaseH-like_sf"/>
</dbReference>
<dbReference type="SMART" id="SM00212">
    <property type="entry name" value="UBCc"/>
    <property type="match status" value="1"/>
</dbReference>
<evidence type="ECO:0000256" key="14">
    <source>
        <dbReference type="ARBA" id="ARBA00023015"/>
    </source>
</evidence>
<evidence type="ECO:0000256" key="11">
    <source>
        <dbReference type="ARBA" id="ARBA00022801"/>
    </source>
</evidence>
<dbReference type="InterPro" id="IPR036397">
    <property type="entry name" value="RNaseH_sf"/>
</dbReference>
<evidence type="ECO:0000256" key="3">
    <source>
        <dbReference type="ARBA" id="ARBA00004123"/>
    </source>
</evidence>
<evidence type="ECO:0000256" key="15">
    <source>
        <dbReference type="ARBA" id="ARBA00023163"/>
    </source>
</evidence>
<reference evidence="20 21" key="1">
    <citation type="journal article" date="2023" name="Mol. Ecol. Resour.">
        <title>Chromosome-level genome assembly of a triploid poplar Populus alba 'Berolinensis'.</title>
        <authorList>
            <person name="Chen S."/>
            <person name="Yu Y."/>
            <person name="Wang X."/>
            <person name="Wang S."/>
            <person name="Zhang T."/>
            <person name="Zhou Y."/>
            <person name="He R."/>
            <person name="Meng N."/>
            <person name="Wang Y."/>
            <person name="Liu W."/>
            <person name="Liu Z."/>
            <person name="Liu J."/>
            <person name="Guo Q."/>
            <person name="Huang H."/>
            <person name="Sederoff R.R."/>
            <person name="Wang G."/>
            <person name="Qu G."/>
            <person name="Chen S."/>
        </authorList>
    </citation>
    <scope>NUCLEOTIDE SEQUENCE [LARGE SCALE GENOMIC DNA]</scope>
    <source>
        <strain evidence="20">SC-2020</strain>
    </source>
</reference>